<evidence type="ECO:0000259" key="12">
    <source>
        <dbReference type="PROSITE" id="PS50957"/>
    </source>
</evidence>
<comment type="catalytic activity">
    <reaction evidence="1">
        <text>Thiol-dependent hydrolysis of ester, thioester, amide, peptide and isopeptide bonds formed by the C-terminal Gly of ubiquitin (a 76-residue protein attached to proteins as an intracellular targeting signal).</text>
        <dbReference type="EC" id="3.4.19.12"/>
    </reaction>
</comment>
<feature type="domain" description="Josephin" evidence="12">
    <location>
        <begin position="3"/>
        <end position="181"/>
    </location>
</feature>
<comment type="caution">
    <text evidence="13">The sequence shown here is derived from an EMBL/GenBank/DDBJ whole genome shotgun (WGS) entry which is preliminary data.</text>
</comment>
<dbReference type="Gene3D" id="3.90.70.40">
    <property type="match status" value="1"/>
</dbReference>
<sequence length="220" mass="25621">MTSRDIYHEKQVRELCALHALNNLFQSRDAFTKNELDYICNSLSPDHWINPHKSILGLGNYDINVIMKALQARGYEAIWYDKRKDPGCLNLQNINGYILNVPTDYKISFITLPLRRKHWITIREIDGFFYNLDSKLDSPQFIGQETDLLCFLRDILNSKDKELFLVVTSETEKDQNWLLDQDGCINLLNQDRDAEVVQLKDISEAVLLPSNETEHCNRLS</sequence>
<name>A0AAV8VIA3_9CUCU</name>
<keyword evidence="7 11" id="KW-0378">Hydrolase</keyword>
<reference evidence="13 14" key="1">
    <citation type="journal article" date="2023" name="Insect Mol. Biol.">
        <title>Genome sequencing provides insights into the evolution of gene families encoding plant cell wall-degrading enzymes in longhorned beetles.</title>
        <authorList>
            <person name="Shin N.R."/>
            <person name="Okamura Y."/>
            <person name="Kirsch R."/>
            <person name="Pauchet Y."/>
        </authorList>
    </citation>
    <scope>NUCLEOTIDE SEQUENCE [LARGE SCALE GENOMIC DNA]</scope>
    <source>
        <strain evidence="13">EAD_L_NR</strain>
    </source>
</reference>
<evidence type="ECO:0000256" key="10">
    <source>
        <dbReference type="ARBA" id="ARBA00077222"/>
    </source>
</evidence>
<keyword evidence="5" id="KW-0645">Protease</keyword>
<dbReference type="SMART" id="SM01246">
    <property type="entry name" value="Josephin"/>
    <property type="match status" value="1"/>
</dbReference>
<evidence type="ECO:0000313" key="13">
    <source>
        <dbReference type="EMBL" id="KAJ8913849.1"/>
    </source>
</evidence>
<dbReference type="GO" id="GO:0004843">
    <property type="term" value="F:cysteine-type deubiquitinase activity"/>
    <property type="evidence" value="ECO:0007669"/>
    <property type="project" value="UniProtKB-EC"/>
</dbReference>
<evidence type="ECO:0000256" key="7">
    <source>
        <dbReference type="ARBA" id="ARBA00022801"/>
    </source>
</evidence>
<keyword evidence="4" id="KW-0963">Cytoplasm</keyword>
<dbReference type="FunFam" id="3.90.70.40:FF:000003">
    <property type="entry name" value="josephin-2 isoform X1"/>
    <property type="match status" value="1"/>
</dbReference>
<dbReference type="GO" id="GO:0005829">
    <property type="term" value="C:cytosol"/>
    <property type="evidence" value="ECO:0007669"/>
    <property type="project" value="UniProtKB-SubCell"/>
</dbReference>
<dbReference type="AlphaFoldDB" id="A0AAV8VIA3"/>
<evidence type="ECO:0000256" key="4">
    <source>
        <dbReference type="ARBA" id="ARBA00022490"/>
    </source>
</evidence>
<dbReference type="PROSITE" id="PS50957">
    <property type="entry name" value="JOSEPHIN"/>
    <property type="match status" value="1"/>
</dbReference>
<feature type="active site" evidence="11">
    <location>
        <position position="16"/>
    </location>
</feature>
<evidence type="ECO:0000256" key="1">
    <source>
        <dbReference type="ARBA" id="ARBA00000707"/>
    </source>
</evidence>
<comment type="subcellular location">
    <subcellularLocation>
        <location evidence="2">Cytoplasm</location>
        <location evidence="2">Cytosol</location>
    </subcellularLocation>
</comment>
<gene>
    <name evidence="13" type="ORF">NQ315_003758</name>
</gene>
<dbReference type="GO" id="GO:0006508">
    <property type="term" value="P:proteolysis"/>
    <property type="evidence" value="ECO:0007669"/>
    <property type="project" value="UniProtKB-KW"/>
</dbReference>
<dbReference type="EMBL" id="JANEYG010000086">
    <property type="protein sequence ID" value="KAJ8913849.1"/>
    <property type="molecule type" value="Genomic_DNA"/>
</dbReference>
<proteinExistence type="predicted"/>
<keyword evidence="6" id="KW-0833">Ubl conjugation pathway</keyword>
<feature type="active site" evidence="11">
    <location>
        <position position="133"/>
    </location>
</feature>
<organism evidence="13 14">
    <name type="scientific">Exocentrus adspersus</name>
    <dbReference type="NCBI Taxonomy" id="1586481"/>
    <lineage>
        <taxon>Eukaryota</taxon>
        <taxon>Metazoa</taxon>
        <taxon>Ecdysozoa</taxon>
        <taxon>Arthropoda</taxon>
        <taxon>Hexapoda</taxon>
        <taxon>Insecta</taxon>
        <taxon>Pterygota</taxon>
        <taxon>Neoptera</taxon>
        <taxon>Endopterygota</taxon>
        <taxon>Coleoptera</taxon>
        <taxon>Polyphaga</taxon>
        <taxon>Cucujiformia</taxon>
        <taxon>Chrysomeloidea</taxon>
        <taxon>Cerambycidae</taxon>
        <taxon>Lamiinae</taxon>
        <taxon>Acanthocinini</taxon>
        <taxon>Exocentrus</taxon>
    </lineage>
</organism>
<evidence type="ECO:0000256" key="9">
    <source>
        <dbReference type="ARBA" id="ARBA00069892"/>
    </source>
</evidence>
<evidence type="ECO:0000256" key="8">
    <source>
        <dbReference type="ARBA" id="ARBA00058284"/>
    </source>
</evidence>
<dbReference type="Proteomes" id="UP001159042">
    <property type="component" value="Unassembled WGS sequence"/>
</dbReference>
<evidence type="ECO:0000256" key="2">
    <source>
        <dbReference type="ARBA" id="ARBA00004514"/>
    </source>
</evidence>
<dbReference type="InterPro" id="IPR006155">
    <property type="entry name" value="Josephin"/>
</dbReference>
<evidence type="ECO:0000256" key="11">
    <source>
        <dbReference type="PROSITE-ProRule" id="PRU00331"/>
    </source>
</evidence>
<keyword evidence="14" id="KW-1185">Reference proteome</keyword>
<dbReference type="EC" id="3.4.19.12" evidence="3"/>
<evidence type="ECO:0000256" key="6">
    <source>
        <dbReference type="ARBA" id="ARBA00022786"/>
    </source>
</evidence>
<evidence type="ECO:0000256" key="5">
    <source>
        <dbReference type="ARBA" id="ARBA00022670"/>
    </source>
</evidence>
<comment type="function">
    <text evidence="8">Cleaves 'Lys-63'-linked poly-ubiquitin chains, and with lesser efficiency 'Lys-48'-linked poly-ubiquitin chains (in vitro). May act as a deubiquitinating enzyme.</text>
</comment>
<dbReference type="Pfam" id="PF02099">
    <property type="entry name" value="Josephin"/>
    <property type="match status" value="1"/>
</dbReference>
<dbReference type="GO" id="GO:0016579">
    <property type="term" value="P:protein deubiquitination"/>
    <property type="evidence" value="ECO:0007669"/>
    <property type="project" value="InterPro"/>
</dbReference>
<evidence type="ECO:0000313" key="14">
    <source>
        <dbReference type="Proteomes" id="UP001159042"/>
    </source>
</evidence>
<accession>A0AAV8VIA3</accession>
<dbReference type="PANTHER" id="PTHR13291">
    <property type="entry name" value="JOSEPHIN 1, 2"/>
    <property type="match status" value="1"/>
</dbReference>
<feature type="active site" evidence="11">
    <location>
        <position position="118"/>
    </location>
</feature>
<evidence type="ECO:0000256" key="3">
    <source>
        <dbReference type="ARBA" id="ARBA00012759"/>
    </source>
</evidence>
<protein>
    <recommendedName>
        <fullName evidence="9">Josephin-2</fullName>
        <ecNumber evidence="3">3.4.19.12</ecNumber>
    </recommendedName>
    <alternativeName>
        <fullName evidence="10">Josephin domain-containing protein 2</fullName>
    </alternativeName>
</protein>
<dbReference type="InterPro" id="IPR040053">
    <property type="entry name" value="JOSD1/2"/>
</dbReference>
<dbReference type="PANTHER" id="PTHR13291:SF0">
    <property type="entry name" value="JOSEPHIN-LIKE PROTEIN"/>
    <property type="match status" value="1"/>
</dbReference>